<protein>
    <recommendedName>
        <fullName evidence="1">Exonuclease domain-containing protein</fullName>
    </recommendedName>
</protein>
<dbReference type="Gene3D" id="3.30.420.10">
    <property type="entry name" value="Ribonuclease H-like superfamily/Ribonuclease H"/>
    <property type="match status" value="1"/>
</dbReference>
<dbReference type="Proteomes" id="UP001193035">
    <property type="component" value="Unassembled WGS sequence"/>
</dbReference>
<sequence length="261" mass="28847">MKVYTVRVANRKPFNIYRQGLVAPCPYSETPRKLVLCAIASRSWAEWRRCFRTMMQSSEPDHGFGYLVGADNGIMRVVTDLAFDCVDVGAMKLAFIDFEASSLRRGSFPIEVGLACIEGSEIRTASVLVRPAKHWNMSSWSLESQKLHGISRDLLESEGLDVQAVSNWLVAQIAGKVVVSDAPGHDQRWLDMLLKARGFEPNILLAGMDALLSRFTGPAYDAACETLAALPQPHRAGPDAERLARAYAAAMIEKQTMSDQK</sequence>
<dbReference type="InterPro" id="IPR013520">
    <property type="entry name" value="Ribonucl_H"/>
</dbReference>
<dbReference type="SUPFAM" id="SSF53098">
    <property type="entry name" value="Ribonuclease H-like"/>
    <property type="match status" value="1"/>
</dbReference>
<dbReference type="SMART" id="SM00479">
    <property type="entry name" value="EXOIII"/>
    <property type="match status" value="1"/>
</dbReference>
<dbReference type="EMBL" id="VCPD01000006">
    <property type="protein sequence ID" value="TMV05677.1"/>
    <property type="molecule type" value="Genomic_DNA"/>
</dbReference>
<organism evidence="2 3">
    <name type="scientific">Ruegeria sediminis</name>
    <dbReference type="NCBI Taxonomy" id="2583820"/>
    <lineage>
        <taxon>Bacteria</taxon>
        <taxon>Pseudomonadati</taxon>
        <taxon>Pseudomonadota</taxon>
        <taxon>Alphaproteobacteria</taxon>
        <taxon>Rhodobacterales</taxon>
        <taxon>Roseobacteraceae</taxon>
        <taxon>Ruegeria</taxon>
    </lineage>
</organism>
<comment type="caution">
    <text evidence="2">The sequence shown here is derived from an EMBL/GenBank/DDBJ whole genome shotgun (WGS) entry which is preliminary data.</text>
</comment>
<evidence type="ECO:0000259" key="1">
    <source>
        <dbReference type="SMART" id="SM00479"/>
    </source>
</evidence>
<accession>A0ABY2WUH9</accession>
<evidence type="ECO:0000313" key="3">
    <source>
        <dbReference type="Proteomes" id="UP001193035"/>
    </source>
</evidence>
<dbReference type="InterPro" id="IPR012337">
    <property type="entry name" value="RNaseH-like_sf"/>
</dbReference>
<name>A0ABY2WUH9_9RHOB</name>
<reference evidence="2 3" key="1">
    <citation type="submission" date="2019-05" db="EMBL/GenBank/DDBJ databases">
        <title>Ruegeria sp. nov., isolated from tidal flat.</title>
        <authorList>
            <person name="Kim W."/>
        </authorList>
    </citation>
    <scope>NUCLEOTIDE SEQUENCE [LARGE SCALE GENOMIC DNA]</scope>
    <source>
        <strain evidence="2 3">CAU 1488</strain>
    </source>
</reference>
<dbReference type="InterPro" id="IPR036397">
    <property type="entry name" value="RNaseH_sf"/>
</dbReference>
<keyword evidence="3" id="KW-1185">Reference proteome</keyword>
<feature type="domain" description="Exonuclease" evidence="1">
    <location>
        <begin position="92"/>
        <end position="256"/>
    </location>
</feature>
<evidence type="ECO:0000313" key="2">
    <source>
        <dbReference type="EMBL" id="TMV05677.1"/>
    </source>
</evidence>
<proteinExistence type="predicted"/>
<gene>
    <name evidence="2" type="ORF">FGK63_16695</name>
</gene>